<proteinExistence type="predicted"/>
<dbReference type="PANTHER" id="PTHR35297:SF2">
    <property type="entry name" value="PROTEIN, PUTATIVE-RELATED"/>
    <property type="match status" value="1"/>
</dbReference>
<organism evidence="3 4">
    <name type="scientific">Saponaria officinalis</name>
    <name type="common">Common soapwort</name>
    <name type="synonym">Lychnis saponaria</name>
    <dbReference type="NCBI Taxonomy" id="3572"/>
    <lineage>
        <taxon>Eukaryota</taxon>
        <taxon>Viridiplantae</taxon>
        <taxon>Streptophyta</taxon>
        <taxon>Embryophyta</taxon>
        <taxon>Tracheophyta</taxon>
        <taxon>Spermatophyta</taxon>
        <taxon>Magnoliopsida</taxon>
        <taxon>eudicotyledons</taxon>
        <taxon>Gunneridae</taxon>
        <taxon>Pentapetalae</taxon>
        <taxon>Caryophyllales</taxon>
        <taxon>Caryophyllaceae</taxon>
        <taxon>Caryophylleae</taxon>
        <taxon>Saponaria</taxon>
    </lineage>
</organism>
<accession>A0AAW1KDN7</accession>
<feature type="compositionally biased region" description="Low complexity" evidence="1">
    <location>
        <begin position="36"/>
        <end position="45"/>
    </location>
</feature>
<evidence type="ECO:0008006" key="5">
    <source>
        <dbReference type="Google" id="ProtNLM"/>
    </source>
</evidence>
<name>A0AAW1KDN7_SAPOF</name>
<evidence type="ECO:0000313" key="4">
    <source>
        <dbReference type="Proteomes" id="UP001443914"/>
    </source>
</evidence>
<reference evidence="3" key="1">
    <citation type="submission" date="2024-03" db="EMBL/GenBank/DDBJ databases">
        <title>WGS assembly of Saponaria officinalis var. Norfolk2.</title>
        <authorList>
            <person name="Jenkins J."/>
            <person name="Shu S."/>
            <person name="Grimwood J."/>
            <person name="Barry K."/>
            <person name="Goodstein D."/>
            <person name="Schmutz J."/>
            <person name="Leebens-Mack J."/>
            <person name="Osbourn A."/>
        </authorList>
    </citation>
    <scope>NUCLEOTIDE SEQUENCE [LARGE SCALE GENOMIC DNA]</scope>
    <source>
        <strain evidence="3">JIC</strain>
    </source>
</reference>
<evidence type="ECO:0000256" key="2">
    <source>
        <dbReference type="SAM" id="Phobius"/>
    </source>
</evidence>
<keyword evidence="2" id="KW-1133">Transmembrane helix</keyword>
<dbReference type="PANTHER" id="PTHR35297">
    <property type="entry name" value="PROTEIN, PUTATIVE-RELATED"/>
    <property type="match status" value="1"/>
</dbReference>
<gene>
    <name evidence="3" type="ORF">RND81_06G215800</name>
</gene>
<feature type="transmembrane region" description="Helical" evidence="2">
    <location>
        <begin position="65"/>
        <end position="84"/>
    </location>
</feature>
<evidence type="ECO:0000313" key="3">
    <source>
        <dbReference type="EMBL" id="KAK9716172.1"/>
    </source>
</evidence>
<dbReference type="AlphaFoldDB" id="A0AAW1KDN7"/>
<keyword evidence="2" id="KW-0812">Transmembrane</keyword>
<evidence type="ECO:0000256" key="1">
    <source>
        <dbReference type="SAM" id="MobiDB-lite"/>
    </source>
</evidence>
<feature type="region of interest" description="Disordered" evidence="1">
    <location>
        <begin position="1"/>
        <end position="46"/>
    </location>
</feature>
<keyword evidence="2" id="KW-0472">Membrane</keyword>
<protein>
    <recommendedName>
        <fullName evidence="5">Transmembrane protein</fullName>
    </recommendedName>
</protein>
<feature type="compositionally biased region" description="Basic and acidic residues" evidence="1">
    <location>
        <begin position="23"/>
        <end position="35"/>
    </location>
</feature>
<sequence>MQRQSLGSPSRERLVISAAADDVVSRSEDRNRRDSSPSSFSASAAVDDELKPEKRLRLNIQSEKFIHFIPVLIVFCFLVLYFSAHDPSPQELAHFRGMKNYKHIDEIIETNDIINNNNDNNKQLKRSGAFVMRSQRNLQEEIIQKDSPKAQSHRKLGDF</sequence>
<dbReference type="Proteomes" id="UP001443914">
    <property type="component" value="Unassembled WGS sequence"/>
</dbReference>
<dbReference type="EMBL" id="JBDFQZ010000006">
    <property type="protein sequence ID" value="KAK9716172.1"/>
    <property type="molecule type" value="Genomic_DNA"/>
</dbReference>
<comment type="caution">
    <text evidence="3">The sequence shown here is derived from an EMBL/GenBank/DDBJ whole genome shotgun (WGS) entry which is preliminary data.</text>
</comment>
<keyword evidence="4" id="KW-1185">Reference proteome</keyword>